<evidence type="ECO:0000256" key="1">
    <source>
        <dbReference type="SAM" id="MobiDB-lite"/>
    </source>
</evidence>
<protein>
    <submittedName>
        <fullName evidence="2">Uncharacterized protein</fullName>
    </submittedName>
</protein>
<sequence length="96" mass="9882">MRDGVRALGVGAEVSGADRMSGVMGTSTRTVGRDADADADASVAAPRRTAAAARRTRAKRDGRACLARLTMTAARATKGGILRTWRHPGDATVSSA</sequence>
<comment type="caution">
    <text evidence="2">The sequence shown here is derived from an EMBL/GenBank/DDBJ whole genome shotgun (WGS) entry which is preliminary data.</text>
</comment>
<gene>
    <name evidence="2" type="ORF">GCM10022416_39450</name>
</gene>
<reference evidence="3" key="1">
    <citation type="journal article" date="2019" name="Int. J. Syst. Evol. Microbiol.">
        <title>The Global Catalogue of Microorganisms (GCM) 10K type strain sequencing project: providing services to taxonomists for standard genome sequencing and annotation.</title>
        <authorList>
            <consortium name="The Broad Institute Genomics Platform"/>
            <consortium name="The Broad Institute Genome Sequencing Center for Infectious Disease"/>
            <person name="Wu L."/>
            <person name="Ma J."/>
        </authorList>
    </citation>
    <scope>NUCLEOTIDE SEQUENCE [LARGE SCALE GENOMIC DNA]</scope>
    <source>
        <strain evidence="3">JCM 17316</strain>
    </source>
</reference>
<organism evidence="2 3">
    <name type="scientific">Actinomadura keratinilytica</name>
    <dbReference type="NCBI Taxonomy" id="547461"/>
    <lineage>
        <taxon>Bacteria</taxon>
        <taxon>Bacillati</taxon>
        <taxon>Actinomycetota</taxon>
        <taxon>Actinomycetes</taxon>
        <taxon>Streptosporangiales</taxon>
        <taxon>Thermomonosporaceae</taxon>
        <taxon>Actinomadura</taxon>
    </lineage>
</organism>
<evidence type="ECO:0000313" key="2">
    <source>
        <dbReference type="EMBL" id="GAA4146696.1"/>
    </source>
</evidence>
<keyword evidence="3" id="KW-1185">Reference proteome</keyword>
<name>A0ABP7Z3R8_9ACTN</name>
<evidence type="ECO:0000313" key="3">
    <source>
        <dbReference type="Proteomes" id="UP001500266"/>
    </source>
</evidence>
<accession>A0ABP7Z3R8</accession>
<proteinExistence type="predicted"/>
<dbReference type="EMBL" id="BAABDO010000062">
    <property type="protein sequence ID" value="GAA4146696.1"/>
    <property type="molecule type" value="Genomic_DNA"/>
</dbReference>
<feature type="compositionally biased region" description="Low complexity" evidence="1">
    <location>
        <begin position="40"/>
        <end position="53"/>
    </location>
</feature>
<dbReference type="Proteomes" id="UP001500266">
    <property type="component" value="Unassembled WGS sequence"/>
</dbReference>
<feature type="region of interest" description="Disordered" evidence="1">
    <location>
        <begin position="1"/>
        <end position="57"/>
    </location>
</feature>